<dbReference type="Pfam" id="PF01381">
    <property type="entry name" value="HTH_3"/>
    <property type="match status" value="1"/>
</dbReference>
<dbReference type="InterPro" id="IPR010982">
    <property type="entry name" value="Lambda_DNA-bd_dom_sf"/>
</dbReference>
<dbReference type="CDD" id="cd00093">
    <property type="entry name" value="HTH_XRE"/>
    <property type="match status" value="1"/>
</dbReference>
<reference evidence="2" key="1">
    <citation type="submission" date="2020-04" db="EMBL/GenBank/DDBJ databases">
        <authorList>
            <person name="Chiriac C."/>
            <person name="Salcher M."/>
            <person name="Ghai R."/>
            <person name="Kavagutti S V."/>
        </authorList>
    </citation>
    <scope>NUCLEOTIDE SEQUENCE</scope>
</reference>
<name>A0A6J5KH48_9CAUD</name>
<dbReference type="Gene3D" id="1.10.260.40">
    <property type="entry name" value="lambda repressor-like DNA-binding domains"/>
    <property type="match status" value="1"/>
</dbReference>
<feature type="domain" description="HTH cro/C1-type" evidence="1">
    <location>
        <begin position="11"/>
        <end position="42"/>
    </location>
</feature>
<dbReference type="SUPFAM" id="SSF47413">
    <property type="entry name" value="lambda repressor-like DNA-binding domains"/>
    <property type="match status" value="1"/>
</dbReference>
<organism evidence="2">
    <name type="scientific">uncultured Caudovirales phage</name>
    <dbReference type="NCBI Taxonomy" id="2100421"/>
    <lineage>
        <taxon>Viruses</taxon>
        <taxon>Duplodnaviria</taxon>
        <taxon>Heunggongvirae</taxon>
        <taxon>Uroviricota</taxon>
        <taxon>Caudoviricetes</taxon>
        <taxon>Peduoviridae</taxon>
        <taxon>Maltschvirus</taxon>
        <taxon>Maltschvirus maltsch</taxon>
    </lineage>
</organism>
<dbReference type="PROSITE" id="PS50943">
    <property type="entry name" value="HTH_CROC1"/>
    <property type="match status" value="1"/>
</dbReference>
<proteinExistence type="predicted"/>
<dbReference type="EMBL" id="LR796145">
    <property type="protein sequence ID" value="CAB4121338.1"/>
    <property type="molecule type" value="Genomic_DNA"/>
</dbReference>
<sequence length="60" mass="6646">MDWKKIIENLKEKGLTQQEIARRCNCGQATISDILRGKTAQPGFGIGQALLKMTAESEPQ</sequence>
<protein>
    <submittedName>
        <fullName evidence="2">HTH_XRE domain containing protein</fullName>
    </submittedName>
</protein>
<evidence type="ECO:0000259" key="1">
    <source>
        <dbReference type="PROSITE" id="PS50943"/>
    </source>
</evidence>
<dbReference type="SMART" id="SM00530">
    <property type="entry name" value="HTH_XRE"/>
    <property type="match status" value="1"/>
</dbReference>
<dbReference type="GO" id="GO:0003677">
    <property type="term" value="F:DNA binding"/>
    <property type="evidence" value="ECO:0007669"/>
    <property type="project" value="InterPro"/>
</dbReference>
<gene>
    <name evidence="2" type="ORF">UFOVP13_31</name>
</gene>
<accession>A0A6J5KH48</accession>
<dbReference type="InterPro" id="IPR001387">
    <property type="entry name" value="Cro/C1-type_HTH"/>
</dbReference>
<evidence type="ECO:0000313" key="2">
    <source>
        <dbReference type="EMBL" id="CAB4121338.1"/>
    </source>
</evidence>